<sequence>MLIDEQQLWRQFQRGDENAFRELYQAHVRHLLNYGLRLNGSLSVVEDCIQDLFAELWQYRKTLMQPASIRFYLLKGLRNRLNARYRKDIPYASGWDTDPELPFPVEPSTEQRLIELDMDNELRERVRRAMASLSPRQREILYLRYFNDLTYEQICEVTGVNYQTARSQIYQALKTLRGEMKTSWLAVISALYWQFI</sequence>
<dbReference type="Pfam" id="PF08281">
    <property type="entry name" value="Sigma70_r4_2"/>
    <property type="match status" value="1"/>
</dbReference>
<dbReference type="PANTHER" id="PTHR43133">
    <property type="entry name" value="RNA POLYMERASE ECF-TYPE SIGMA FACTO"/>
    <property type="match status" value="1"/>
</dbReference>
<dbReference type="GO" id="GO:0006352">
    <property type="term" value="P:DNA-templated transcription initiation"/>
    <property type="evidence" value="ECO:0007669"/>
    <property type="project" value="InterPro"/>
</dbReference>
<proteinExistence type="inferred from homology"/>
<dbReference type="SUPFAM" id="SSF88946">
    <property type="entry name" value="Sigma2 domain of RNA polymerase sigma factors"/>
    <property type="match status" value="1"/>
</dbReference>
<protein>
    <recommendedName>
        <fullName evidence="9">RNA polymerase subunit sigma-24</fullName>
    </recommendedName>
</protein>
<evidence type="ECO:0000259" key="6">
    <source>
        <dbReference type="Pfam" id="PF08281"/>
    </source>
</evidence>
<evidence type="ECO:0000313" key="8">
    <source>
        <dbReference type="Proteomes" id="UP000181790"/>
    </source>
</evidence>
<dbReference type="InterPro" id="IPR014284">
    <property type="entry name" value="RNA_pol_sigma-70_dom"/>
</dbReference>
<evidence type="ECO:0000256" key="4">
    <source>
        <dbReference type="ARBA" id="ARBA00023163"/>
    </source>
</evidence>
<reference evidence="7 8" key="1">
    <citation type="submission" date="2016-10" db="EMBL/GenBank/DDBJ databases">
        <title>Arsenicibacter rosenii gen. nov., sp. nov., an efficient arsenic-methylating bacterium isolated from an arsenic-contaminated paddy soil.</title>
        <authorList>
            <person name="Huang K."/>
        </authorList>
    </citation>
    <scope>NUCLEOTIDE SEQUENCE [LARGE SCALE GENOMIC DNA]</scope>
    <source>
        <strain evidence="7 8">SM-1</strain>
    </source>
</reference>
<keyword evidence="2" id="KW-0805">Transcription regulation</keyword>
<evidence type="ECO:0000256" key="3">
    <source>
        <dbReference type="ARBA" id="ARBA00023082"/>
    </source>
</evidence>
<evidence type="ECO:0000259" key="5">
    <source>
        <dbReference type="Pfam" id="PF04542"/>
    </source>
</evidence>
<accession>A0A1S2VK94</accession>
<dbReference type="Proteomes" id="UP000181790">
    <property type="component" value="Unassembled WGS sequence"/>
</dbReference>
<feature type="domain" description="RNA polymerase sigma-70 region 2" evidence="5">
    <location>
        <begin position="23"/>
        <end position="87"/>
    </location>
</feature>
<dbReference type="GO" id="GO:0003677">
    <property type="term" value="F:DNA binding"/>
    <property type="evidence" value="ECO:0007669"/>
    <property type="project" value="InterPro"/>
</dbReference>
<dbReference type="EMBL" id="MORL01000006">
    <property type="protein sequence ID" value="OIN58645.1"/>
    <property type="molecule type" value="Genomic_DNA"/>
</dbReference>
<evidence type="ECO:0000256" key="1">
    <source>
        <dbReference type="ARBA" id="ARBA00010641"/>
    </source>
</evidence>
<name>A0A1S2VK94_9BACT</name>
<keyword evidence="8" id="KW-1185">Reference proteome</keyword>
<dbReference type="Pfam" id="PF04542">
    <property type="entry name" value="Sigma70_r2"/>
    <property type="match status" value="1"/>
</dbReference>
<dbReference type="GO" id="GO:0016987">
    <property type="term" value="F:sigma factor activity"/>
    <property type="evidence" value="ECO:0007669"/>
    <property type="project" value="UniProtKB-KW"/>
</dbReference>
<gene>
    <name evidence="7" type="ORF">BLX24_13850</name>
</gene>
<dbReference type="InterPro" id="IPR036388">
    <property type="entry name" value="WH-like_DNA-bd_sf"/>
</dbReference>
<dbReference type="InterPro" id="IPR007627">
    <property type="entry name" value="RNA_pol_sigma70_r2"/>
</dbReference>
<dbReference type="NCBIfam" id="TIGR02937">
    <property type="entry name" value="sigma70-ECF"/>
    <property type="match status" value="1"/>
</dbReference>
<evidence type="ECO:0000313" key="7">
    <source>
        <dbReference type="EMBL" id="OIN58645.1"/>
    </source>
</evidence>
<dbReference type="CDD" id="cd06171">
    <property type="entry name" value="Sigma70_r4"/>
    <property type="match status" value="1"/>
</dbReference>
<feature type="domain" description="RNA polymerase sigma factor 70 region 4 type 2" evidence="6">
    <location>
        <begin position="123"/>
        <end position="176"/>
    </location>
</feature>
<dbReference type="AlphaFoldDB" id="A0A1S2VK94"/>
<dbReference type="SUPFAM" id="SSF88659">
    <property type="entry name" value="Sigma3 and sigma4 domains of RNA polymerase sigma factors"/>
    <property type="match status" value="1"/>
</dbReference>
<dbReference type="InterPro" id="IPR013324">
    <property type="entry name" value="RNA_pol_sigma_r3/r4-like"/>
</dbReference>
<evidence type="ECO:0008006" key="9">
    <source>
        <dbReference type="Google" id="ProtNLM"/>
    </source>
</evidence>
<dbReference type="InterPro" id="IPR013325">
    <property type="entry name" value="RNA_pol_sigma_r2"/>
</dbReference>
<dbReference type="PANTHER" id="PTHR43133:SF46">
    <property type="entry name" value="RNA POLYMERASE SIGMA-70 FACTOR ECF SUBFAMILY"/>
    <property type="match status" value="1"/>
</dbReference>
<comment type="similarity">
    <text evidence="1">Belongs to the sigma-70 factor family. ECF subfamily.</text>
</comment>
<organism evidence="7 8">
    <name type="scientific">Arsenicibacter rosenii</name>
    <dbReference type="NCBI Taxonomy" id="1750698"/>
    <lineage>
        <taxon>Bacteria</taxon>
        <taxon>Pseudomonadati</taxon>
        <taxon>Bacteroidota</taxon>
        <taxon>Cytophagia</taxon>
        <taxon>Cytophagales</taxon>
        <taxon>Spirosomataceae</taxon>
        <taxon>Arsenicibacter</taxon>
    </lineage>
</organism>
<evidence type="ECO:0000256" key="2">
    <source>
        <dbReference type="ARBA" id="ARBA00023015"/>
    </source>
</evidence>
<dbReference type="Gene3D" id="1.10.10.10">
    <property type="entry name" value="Winged helix-like DNA-binding domain superfamily/Winged helix DNA-binding domain"/>
    <property type="match status" value="1"/>
</dbReference>
<dbReference type="InterPro" id="IPR013249">
    <property type="entry name" value="RNA_pol_sigma70_r4_t2"/>
</dbReference>
<comment type="caution">
    <text evidence="7">The sequence shown here is derived from an EMBL/GenBank/DDBJ whole genome shotgun (WGS) entry which is preliminary data.</text>
</comment>
<dbReference type="Gene3D" id="1.10.1740.10">
    <property type="match status" value="1"/>
</dbReference>
<keyword evidence="4" id="KW-0804">Transcription</keyword>
<keyword evidence="3" id="KW-0731">Sigma factor</keyword>
<dbReference type="InterPro" id="IPR039425">
    <property type="entry name" value="RNA_pol_sigma-70-like"/>
</dbReference>